<dbReference type="GO" id="GO:0003677">
    <property type="term" value="F:DNA binding"/>
    <property type="evidence" value="ECO:0007669"/>
    <property type="project" value="UniProtKB-KW"/>
</dbReference>
<reference evidence="6" key="1">
    <citation type="submission" date="2013-08" db="EMBL/GenBank/DDBJ databases">
        <authorList>
            <person name="Durkin A.S."/>
            <person name="Haft D.R."/>
            <person name="McCorrison J."/>
            <person name="Torralba M."/>
            <person name="Gillis M."/>
            <person name="Haft D.H."/>
            <person name="Methe B."/>
            <person name="Sutton G."/>
            <person name="Nelson K.E."/>
        </authorList>
    </citation>
    <scope>NUCLEOTIDE SEQUENCE [LARGE SCALE GENOMIC DNA]</scope>
    <source>
        <strain evidence="6">F0233</strain>
    </source>
</reference>
<keyword evidence="2" id="KW-0238">DNA-binding</keyword>
<keyword evidence="3" id="KW-0804">Transcription</keyword>
<dbReference type="Gene3D" id="1.20.120.530">
    <property type="entry name" value="GntR ligand-binding domain-like"/>
    <property type="match status" value="1"/>
</dbReference>
<dbReference type="Pfam" id="PF00392">
    <property type="entry name" value="GntR"/>
    <property type="match status" value="1"/>
</dbReference>
<dbReference type="Proteomes" id="UP000017052">
    <property type="component" value="Unassembled WGS sequence"/>
</dbReference>
<dbReference type="PROSITE" id="PS50949">
    <property type="entry name" value="HTH_GNTR"/>
    <property type="match status" value="1"/>
</dbReference>
<dbReference type="OrthoDB" id="3267569at2"/>
<accession>U2QB35</accession>
<dbReference type="CDD" id="cd07377">
    <property type="entry name" value="WHTH_GntR"/>
    <property type="match status" value="1"/>
</dbReference>
<dbReference type="GO" id="GO:0003700">
    <property type="term" value="F:DNA-binding transcription factor activity"/>
    <property type="evidence" value="ECO:0007669"/>
    <property type="project" value="InterPro"/>
</dbReference>
<evidence type="ECO:0000256" key="2">
    <source>
        <dbReference type="ARBA" id="ARBA00023125"/>
    </source>
</evidence>
<feature type="compositionally biased region" description="Polar residues" evidence="4">
    <location>
        <begin position="46"/>
        <end position="56"/>
    </location>
</feature>
<evidence type="ECO:0000313" key="7">
    <source>
        <dbReference type="Proteomes" id="UP000017052"/>
    </source>
</evidence>
<evidence type="ECO:0000313" key="6">
    <source>
        <dbReference type="EMBL" id="ERK53329.1"/>
    </source>
</evidence>
<dbReference type="InterPro" id="IPR008920">
    <property type="entry name" value="TF_FadR/GntR_C"/>
</dbReference>
<protein>
    <submittedName>
        <fullName evidence="6">FCD domain protein</fullName>
    </submittedName>
</protein>
<organism evidence="6 7">
    <name type="scientific">Propionibacterium acidifaciens F0233</name>
    <dbReference type="NCBI Taxonomy" id="553198"/>
    <lineage>
        <taxon>Bacteria</taxon>
        <taxon>Bacillati</taxon>
        <taxon>Actinomycetota</taxon>
        <taxon>Actinomycetes</taxon>
        <taxon>Propionibacteriales</taxon>
        <taxon>Propionibacteriaceae</taxon>
        <taxon>Propionibacterium</taxon>
    </lineage>
</organism>
<evidence type="ECO:0000256" key="1">
    <source>
        <dbReference type="ARBA" id="ARBA00023015"/>
    </source>
</evidence>
<dbReference type="SUPFAM" id="SSF46785">
    <property type="entry name" value="Winged helix' DNA-binding domain"/>
    <property type="match status" value="1"/>
</dbReference>
<gene>
    <name evidence="6" type="ORF">HMPREF0682_2622</name>
</gene>
<dbReference type="InterPro" id="IPR036388">
    <property type="entry name" value="WH-like_DNA-bd_sf"/>
</dbReference>
<proteinExistence type="predicted"/>
<dbReference type="InterPro" id="IPR011711">
    <property type="entry name" value="GntR_C"/>
</dbReference>
<dbReference type="SMART" id="SM00895">
    <property type="entry name" value="FCD"/>
    <property type="match status" value="1"/>
</dbReference>
<evidence type="ECO:0000259" key="5">
    <source>
        <dbReference type="PROSITE" id="PS50949"/>
    </source>
</evidence>
<dbReference type="SUPFAM" id="SSF48008">
    <property type="entry name" value="GntR ligand-binding domain-like"/>
    <property type="match status" value="1"/>
</dbReference>
<feature type="region of interest" description="Disordered" evidence="4">
    <location>
        <begin position="37"/>
        <end position="57"/>
    </location>
</feature>
<keyword evidence="7" id="KW-1185">Reference proteome</keyword>
<feature type="domain" description="HTH gntR-type" evidence="5">
    <location>
        <begin position="64"/>
        <end position="131"/>
    </location>
</feature>
<evidence type="ECO:0000256" key="3">
    <source>
        <dbReference type="ARBA" id="ARBA00023163"/>
    </source>
</evidence>
<name>U2QB35_9ACTN</name>
<sequence length="279" mass="30682">MRTFLSHHGLQYDIGFYEPVAIASALGGGIHTSEAATSYAEPVRPQSDSTSLNSTAPGARLQRKVLRDDVYDAILELLMSGEITPGTSLGIDPLARRLGVSPTPVREAMVQLEGTGLVERTALRGYRVADPLTAAQLAEIIDARVILETGAIERAFRSIDALLPPLTEALQAHRTQAEALNERKDLDYPSLQRYFNADWNFHHVILEHCGNRYLREATERLAFSTHRMRQLAGHRSVSDGDQAVAEHTAILEAIRTRDVSTARQAMQNHLAAVAERTIG</sequence>
<comment type="caution">
    <text evidence="6">The sequence shown here is derived from an EMBL/GenBank/DDBJ whole genome shotgun (WGS) entry which is preliminary data.</text>
</comment>
<dbReference type="Gene3D" id="1.10.10.10">
    <property type="entry name" value="Winged helix-like DNA-binding domain superfamily/Winged helix DNA-binding domain"/>
    <property type="match status" value="1"/>
</dbReference>
<dbReference type="AlphaFoldDB" id="U2QB35"/>
<dbReference type="EMBL" id="ACVN02000239">
    <property type="protein sequence ID" value="ERK53329.1"/>
    <property type="molecule type" value="Genomic_DNA"/>
</dbReference>
<keyword evidence="1" id="KW-0805">Transcription regulation</keyword>
<dbReference type="Pfam" id="PF07729">
    <property type="entry name" value="FCD"/>
    <property type="match status" value="1"/>
</dbReference>
<dbReference type="SMART" id="SM00345">
    <property type="entry name" value="HTH_GNTR"/>
    <property type="match status" value="1"/>
</dbReference>
<dbReference type="InterPro" id="IPR000524">
    <property type="entry name" value="Tscrpt_reg_HTH_GntR"/>
</dbReference>
<evidence type="ECO:0000256" key="4">
    <source>
        <dbReference type="SAM" id="MobiDB-lite"/>
    </source>
</evidence>
<dbReference type="PANTHER" id="PTHR43537:SF5">
    <property type="entry name" value="UXU OPERON TRANSCRIPTIONAL REGULATOR"/>
    <property type="match status" value="1"/>
</dbReference>
<dbReference type="InterPro" id="IPR036390">
    <property type="entry name" value="WH_DNA-bd_sf"/>
</dbReference>
<dbReference type="PANTHER" id="PTHR43537">
    <property type="entry name" value="TRANSCRIPTIONAL REGULATOR, GNTR FAMILY"/>
    <property type="match status" value="1"/>
</dbReference>